<reference evidence="1" key="1">
    <citation type="submission" date="2020-09" db="EMBL/GenBank/DDBJ databases">
        <title>De no assembly of potato wild relative species, Solanum commersonii.</title>
        <authorList>
            <person name="Cho K."/>
        </authorList>
    </citation>
    <scope>NUCLEOTIDE SEQUENCE</scope>
    <source>
        <strain evidence="1">LZ3.2</strain>
        <tissue evidence="1">Leaf</tissue>
    </source>
</reference>
<organism evidence="1 2">
    <name type="scientific">Solanum commersonii</name>
    <name type="common">Commerson's wild potato</name>
    <name type="synonym">Commerson's nightshade</name>
    <dbReference type="NCBI Taxonomy" id="4109"/>
    <lineage>
        <taxon>Eukaryota</taxon>
        <taxon>Viridiplantae</taxon>
        <taxon>Streptophyta</taxon>
        <taxon>Embryophyta</taxon>
        <taxon>Tracheophyta</taxon>
        <taxon>Spermatophyta</taxon>
        <taxon>Magnoliopsida</taxon>
        <taxon>eudicotyledons</taxon>
        <taxon>Gunneridae</taxon>
        <taxon>Pentapetalae</taxon>
        <taxon>asterids</taxon>
        <taxon>lamiids</taxon>
        <taxon>Solanales</taxon>
        <taxon>Solanaceae</taxon>
        <taxon>Solanoideae</taxon>
        <taxon>Solaneae</taxon>
        <taxon>Solanum</taxon>
    </lineage>
</organism>
<dbReference type="EMBL" id="JACXVP010000057">
    <property type="protein sequence ID" value="KAG5568723.1"/>
    <property type="molecule type" value="Genomic_DNA"/>
</dbReference>
<keyword evidence="2" id="KW-1185">Reference proteome</keyword>
<comment type="caution">
    <text evidence="1">The sequence shown here is derived from an EMBL/GenBank/DDBJ whole genome shotgun (WGS) entry which is preliminary data.</text>
</comment>
<gene>
    <name evidence="1" type="ORF">H5410_064260</name>
</gene>
<accession>A0A9J5VZT1</accession>
<dbReference type="OrthoDB" id="2432695at2759"/>
<evidence type="ECO:0000313" key="2">
    <source>
        <dbReference type="Proteomes" id="UP000824120"/>
    </source>
</evidence>
<sequence>MGVGGSNMVQIKDGISQFGISCEKIRLACNWIFKAKIKARIEFKIVVKNVDLNIEKFQKKYALDEILYLKCFKLLIFIKSGTISFNAHNADRILELAMKIGKIQKNLLNF</sequence>
<protein>
    <submittedName>
        <fullName evidence="1">Uncharacterized protein</fullName>
    </submittedName>
</protein>
<name>A0A9J5VZT1_SOLCO</name>
<evidence type="ECO:0000313" key="1">
    <source>
        <dbReference type="EMBL" id="KAG5568723.1"/>
    </source>
</evidence>
<proteinExistence type="predicted"/>
<dbReference type="Proteomes" id="UP000824120">
    <property type="component" value="Unassembled WGS sequence"/>
</dbReference>
<dbReference type="AlphaFoldDB" id="A0A9J5VZT1"/>